<accession>A0A2T6ZQM5</accession>
<reference evidence="2 3" key="1">
    <citation type="submission" date="2017-04" db="EMBL/GenBank/DDBJ databases">
        <title>Draft genome sequence of Tuber borchii Vittad., a whitish edible truffle.</title>
        <authorList>
            <consortium name="DOE Joint Genome Institute"/>
            <person name="Murat C."/>
            <person name="Kuo A."/>
            <person name="Barry K.W."/>
            <person name="Clum A."/>
            <person name="Dockter R.B."/>
            <person name="Fauchery L."/>
            <person name="Iotti M."/>
            <person name="Kohler A."/>
            <person name="Labutti K."/>
            <person name="Lindquist E.A."/>
            <person name="Lipzen A."/>
            <person name="Ohm R.A."/>
            <person name="Wang M."/>
            <person name="Grigoriev I.V."/>
            <person name="Zambonelli A."/>
            <person name="Martin F.M."/>
        </authorList>
    </citation>
    <scope>NUCLEOTIDE SEQUENCE [LARGE SCALE GENOMIC DNA]</scope>
    <source>
        <strain evidence="2 3">Tbo3840</strain>
    </source>
</reference>
<feature type="compositionally biased region" description="Basic and acidic residues" evidence="1">
    <location>
        <begin position="203"/>
        <end position="212"/>
    </location>
</feature>
<protein>
    <submittedName>
        <fullName evidence="2">Uncharacterized protein</fullName>
    </submittedName>
</protein>
<dbReference type="EMBL" id="NESQ01000142">
    <property type="protein sequence ID" value="PUU77766.1"/>
    <property type="molecule type" value="Genomic_DNA"/>
</dbReference>
<sequence length="349" mass="40206">MGTLDHSVNPETIYQNKNRANLSPLDIGFERAWANRGNRLKQCCDFAREYNKYKALDDETKAEVDREMSAEENEILEQEREAILADWWRYYPNQFAPERFIHRVYTAGRLSTGSYSFSFIYFYPPSYIRKMSTALLVHHGGFWSPWSTLVLPGPPWSTFLSDEEAGNGLEDSDEVYGEEMIYKEEKEEEETDNDNGGNENDDDYHNDKEQEGSSHSLSQSENSDVDMIGAGEISGSSLGRASRDLDHSHSVSSTGELYSDAVENHFRTATQEIGERLLGRAMTPKDFFTSPEDQQDRIEHIITKRKEDAKEQGIDLEEMDRIDREMDRQALLNLSRQQFPHPVKKKSEK</sequence>
<dbReference type="Proteomes" id="UP000244722">
    <property type="component" value="Unassembled WGS sequence"/>
</dbReference>
<evidence type="ECO:0000256" key="1">
    <source>
        <dbReference type="SAM" id="MobiDB-lite"/>
    </source>
</evidence>
<keyword evidence="3" id="KW-1185">Reference proteome</keyword>
<dbReference type="OrthoDB" id="5407383at2759"/>
<evidence type="ECO:0000313" key="3">
    <source>
        <dbReference type="Proteomes" id="UP000244722"/>
    </source>
</evidence>
<gene>
    <name evidence="2" type="ORF">B9Z19DRAFT_1127870</name>
</gene>
<evidence type="ECO:0000313" key="2">
    <source>
        <dbReference type="EMBL" id="PUU77766.1"/>
    </source>
</evidence>
<feature type="compositionally biased region" description="Acidic residues" evidence="1">
    <location>
        <begin position="186"/>
        <end position="202"/>
    </location>
</feature>
<name>A0A2T6ZQM5_TUBBO</name>
<organism evidence="2 3">
    <name type="scientific">Tuber borchii</name>
    <name type="common">White truffle</name>
    <dbReference type="NCBI Taxonomy" id="42251"/>
    <lineage>
        <taxon>Eukaryota</taxon>
        <taxon>Fungi</taxon>
        <taxon>Dikarya</taxon>
        <taxon>Ascomycota</taxon>
        <taxon>Pezizomycotina</taxon>
        <taxon>Pezizomycetes</taxon>
        <taxon>Pezizales</taxon>
        <taxon>Tuberaceae</taxon>
        <taxon>Tuber</taxon>
    </lineage>
</organism>
<comment type="caution">
    <text evidence="2">The sequence shown here is derived from an EMBL/GenBank/DDBJ whole genome shotgun (WGS) entry which is preliminary data.</text>
</comment>
<feature type="region of interest" description="Disordered" evidence="1">
    <location>
        <begin position="184"/>
        <end position="254"/>
    </location>
</feature>
<dbReference type="AlphaFoldDB" id="A0A2T6ZQM5"/>
<proteinExistence type="predicted"/>
<feature type="compositionally biased region" description="Polar residues" evidence="1">
    <location>
        <begin position="213"/>
        <end position="222"/>
    </location>
</feature>